<organism evidence="2 3">
    <name type="scientific">Fusarium zealandicum</name>
    <dbReference type="NCBI Taxonomy" id="1053134"/>
    <lineage>
        <taxon>Eukaryota</taxon>
        <taxon>Fungi</taxon>
        <taxon>Dikarya</taxon>
        <taxon>Ascomycota</taxon>
        <taxon>Pezizomycotina</taxon>
        <taxon>Sordariomycetes</taxon>
        <taxon>Hypocreomycetidae</taxon>
        <taxon>Hypocreales</taxon>
        <taxon>Nectriaceae</taxon>
        <taxon>Fusarium</taxon>
        <taxon>Fusarium staphyleae species complex</taxon>
    </lineage>
</organism>
<accession>A0A8H4URF4</accession>
<feature type="transmembrane region" description="Helical" evidence="1">
    <location>
        <begin position="51"/>
        <end position="68"/>
    </location>
</feature>
<feature type="transmembrane region" description="Helical" evidence="1">
    <location>
        <begin position="88"/>
        <end position="108"/>
    </location>
</feature>
<dbReference type="PANTHER" id="PTHR35043:SF7">
    <property type="entry name" value="TRANSCRIPTION FACTOR DOMAIN-CONTAINING PROTEIN"/>
    <property type="match status" value="1"/>
</dbReference>
<comment type="caution">
    <text evidence="2">The sequence shown here is derived from an EMBL/GenBank/DDBJ whole genome shotgun (WGS) entry which is preliminary data.</text>
</comment>
<feature type="transmembrane region" description="Helical" evidence="1">
    <location>
        <begin position="248"/>
        <end position="268"/>
    </location>
</feature>
<name>A0A8H4URF4_9HYPO</name>
<evidence type="ECO:0000256" key="1">
    <source>
        <dbReference type="SAM" id="Phobius"/>
    </source>
</evidence>
<dbReference type="EMBL" id="JABEYC010000129">
    <property type="protein sequence ID" value="KAF4982285.1"/>
    <property type="molecule type" value="Genomic_DNA"/>
</dbReference>
<sequence length="623" mass="71180">MAIADDGIWKGDTGLGVLEDRLQKNRGNLTALKTIHAPSWVGSPEIRGTTTILWSCIITLVACIYTALHLNVPGNRKAMAMLREKLKWVLIGLIAPEVVLYLASSQFLDARRLSKELTLLWRQQKSGEQGDMQVEDEDGLKDTENDPCFDIKYGFFVIMGGLEVDVTDIEHFTARWATRGSLQSGSLRLSVNGVLQLAKLGHFIPIPRSKIDDKSKADTLQKFLVMTQVIWMALQCIVRKAYGLPVSLLEIHTMVHVLCAVVMFIFWFKKPKDMMDPEVVDTGEFHHIISLMVQEQFHASKSEEMVFYPKTSGGGQYESSQEPAFVWIHPTDPNQRKYLRDQDDRIKPVEWVRDDGPRLMLKTGEALPSGLSVVARAAAWEIERFQRRVLPDWFDDRQYESHYDIPSSIWITEWVESEPVPPTVDLYAADIVRWKYVIAAVEYLEGRIRQPELFHEHYQEVRYPDSNFHDAFTRSAGNFQYTGDSHVDPDQIVRFIFGSPILLILLLLLPGLYGGIHLMVAGTRFPTEIEQLLWTIASYDIITTMPAFFLLTAIGSGISRKFFEYESIAEDSWAMFYKFPGHVMFLAYGLSRSFLVVESFISLRDVPIGTYWTPSWLQTIPHV</sequence>
<gene>
    <name evidence="2" type="ORF">FZEAL_2071</name>
</gene>
<feature type="transmembrane region" description="Helical" evidence="1">
    <location>
        <begin position="532"/>
        <end position="554"/>
    </location>
</feature>
<dbReference type="OrthoDB" id="3061561at2759"/>
<proteinExistence type="predicted"/>
<dbReference type="PANTHER" id="PTHR35043">
    <property type="entry name" value="TRANSCRIPTION FACTOR DOMAIN-CONTAINING PROTEIN"/>
    <property type="match status" value="1"/>
</dbReference>
<protein>
    <submittedName>
        <fullName evidence="2">Uncharacterized protein</fullName>
    </submittedName>
</protein>
<evidence type="ECO:0000313" key="2">
    <source>
        <dbReference type="EMBL" id="KAF4982285.1"/>
    </source>
</evidence>
<dbReference type="AlphaFoldDB" id="A0A8H4URF4"/>
<keyword evidence="1" id="KW-0812">Transmembrane</keyword>
<feature type="transmembrane region" description="Helical" evidence="1">
    <location>
        <begin position="501"/>
        <end position="520"/>
    </location>
</feature>
<keyword evidence="1" id="KW-0472">Membrane</keyword>
<reference evidence="2" key="1">
    <citation type="journal article" date="2020" name="BMC Genomics">
        <title>Correction to: Identification and distribution of gene clusters required for synthesis of sphingolipid metabolism inhibitors in diverse species of the filamentous fungus Fusarium.</title>
        <authorList>
            <person name="Kim H.S."/>
            <person name="Lohmar J.M."/>
            <person name="Busman M."/>
            <person name="Brown D.W."/>
            <person name="Naumann T.A."/>
            <person name="Divon H.H."/>
            <person name="Lysoe E."/>
            <person name="Uhlig S."/>
            <person name="Proctor R.H."/>
        </authorList>
    </citation>
    <scope>NUCLEOTIDE SEQUENCE</scope>
    <source>
        <strain evidence="2">NRRL 22465</strain>
    </source>
</reference>
<reference evidence="2" key="2">
    <citation type="submission" date="2020-05" db="EMBL/GenBank/DDBJ databases">
        <authorList>
            <person name="Kim H.-S."/>
            <person name="Proctor R.H."/>
            <person name="Brown D.W."/>
        </authorList>
    </citation>
    <scope>NUCLEOTIDE SEQUENCE</scope>
    <source>
        <strain evidence="2">NRRL 22465</strain>
    </source>
</reference>
<evidence type="ECO:0000313" key="3">
    <source>
        <dbReference type="Proteomes" id="UP000635477"/>
    </source>
</evidence>
<keyword evidence="3" id="KW-1185">Reference proteome</keyword>
<dbReference type="Proteomes" id="UP000635477">
    <property type="component" value="Unassembled WGS sequence"/>
</dbReference>
<keyword evidence="1" id="KW-1133">Transmembrane helix</keyword>